<keyword evidence="5 7" id="KW-0460">Magnesium</keyword>
<evidence type="ECO:0000256" key="1">
    <source>
        <dbReference type="ARBA" id="ARBA00001946"/>
    </source>
</evidence>
<comment type="similarity">
    <text evidence="2 7">Belongs to the phosphohexose mutase family.</text>
</comment>
<dbReference type="GO" id="GO:0000287">
    <property type="term" value="F:magnesium ion binding"/>
    <property type="evidence" value="ECO:0007669"/>
    <property type="project" value="InterPro"/>
</dbReference>
<sequence length="470" mass="52439">MIKIKFGTDGWRAIIADDFTVENVKRVAYATALWLKQNFENPSAVVGNDPRFAGPLFADVTTRVLASEGIKVYRAENTFVSTPMISLGTVRQNASAGIIITASHNPPAYNGYKIKASYGGPATPDDIEKVESQIPDTIELSLKSLDDYKKDGLVEMVDLEQMYITHVENSFDLEAIRNSGKEWAYDAMYGAGQNVMQRLFPEITMLHCDHNPGFEGQAPEPIQRNLQQFEDVIKMSEGEIACGLVTDGDADRIGLYDQNGNFVDSHHILLLLIHYMYKVKGQRGEVYSTFSCTSKIQKLCDHYGLNNTVTKIGFKYICDLIVNSGKPFMVGGEESGGIAVDGHIPERDGIWIGLIIWEFMAKTGRSLTDLIQEIYDIVGKFAVERYDLHVTEELKQQIIRNCKSGAYKAFGSYNITRSEDLDGFKFFFEDGSWVMIRPSGTEPVLRVYSEAPSSEDSFKILDATKAVLLG</sequence>
<evidence type="ECO:0000313" key="13">
    <source>
        <dbReference type="Proteomes" id="UP001139450"/>
    </source>
</evidence>
<keyword evidence="6" id="KW-0413">Isomerase</keyword>
<reference evidence="12" key="1">
    <citation type="submission" date="2022-04" db="EMBL/GenBank/DDBJ databases">
        <title>Mucilaginibacter sp. RS28 isolated from freshwater.</title>
        <authorList>
            <person name="Ko S.-R."/>
        </authorList>
    </citation>
    <scope>NUCLEOTIDE SEQUENCE</scope>
    <source>
        <strain evidence="12">RS28</strain>
    </source>
</reference>
<keyword evidence="3" id="KW-0597">Phosphoprotein</keyword>
<dbReference type="GO" id="GO:0006166">
    <property type="term" value="P:purine ribonucleoside salvage"/>
    <property type="evidence" value="ECO:0007669"/>
    <property type="project" value="TreeGrafter"/>
</dbReference>
<evidence type="ECO:0000313" key="12">
    <source>
        <dbReference type="EMBL" id="MCJ8209534.1"/>
    </source>
</evidence>
<dbReference type="PRINTS" id="PR00509">
    <property type="entry name" value="PGMPMM"/>
</dbReference>
<feature type="domain" description="Alpha-D-phosphohexomutase alpha/beta/alpha" evidence="9">
    <location>
        <begin position="4"/>
        <end position="135"/>
    </location>
</feature>
<keyword evidence="13" id="KW-1185">Reference proteome</keyword>
<keyword evidence="4 7" id="KW-0479">Metal-binding</keyword>
<dbReference type="GO" id="GO:0005975">
    <property type="term" value="P:carbohydrate metabolic process"/>
    <property type="evidence" value="ECO:0007669"/>
    <property type="project" value="InterPro"/>
</dbReference>
<feature type="domain" description="Alpha-D-phosphohexomutase C-terminal" evidence="8">
    <location>
        <begin position="420"/>
        <end position="455"/>
    </location>
</feature>
<dbReference type="InterPro" id="IPR005846">
    <property type="entry name" value="A-D-PHexomutase_a/b/a-III"/>
</dbReference>
<dbReference type="Proteomes" id="UP001139450">
    <property type="component" value="Unassembled WGS sequence"/>
</dbReference>
<dbReference type="Pfam" id="PF00408">
    <property type="entry name" value="PGM_PMM_IV"/>
    <property type="match status" value="1"/>
</dbReference>
<accession>A0A9X2B8E1</accession>
<evidence type="ECO:0000259" key="8">
    <source>
        <dbReference type="Pfam" id="PF00408"/>
    </source>
</evidence>
<dbReference type="Pfam" id="PF02880">
    <property type="entry name" value="PGM_PMM_III"/>
    <property type="match status" value="1"/>
</dbReference>
<dbReference type="PANTHER" id="PTHR45745:SF1">
    <property type="entry name" value="PHOSPHOGLUCOMUTASE 2B-RELATED"/>
    <property type="match status" value="1"/>
</dbReference>
<comment type="cofactor">
    <cofactor evidence="1">
        <name>Mg(2+)</name>
        <dbReference type="ChEBI" id="CHEBI:18420"/>
    </cofactor>
</comment>
<evidence type="ECO:0000259" key="9">
    <source>
        <dbReference type="Pfam" id="PF02878"/>
    </source>
</evidence>
<dbReference type="EMBL" id="JALJEJ010000003">
    <property type="protein sequence ID" value="MCJ8209534.1"/>
    <property type="molecule type" value="Genomic_DNA"/>
</dbReference>
<evidence type="ECO:0000256" key="4">
    <source>
        <dbReference type="ARBA" id="ARBA00022723"/>
    </source>
</evidence>
<feature type="domain" description="Alpha-D-phosphohexomutase alpha/beta/alpha" evidence="10">
    <location>
        <begin position="162"/>
        <end position="260"/>
    </location>
</feature>
<comment type="caution">
    <text evidence="12">The sequence shown here is derived from an EMBL/GenBank/DDBJ whole genome shotgun (WGS) entry which is preliminary data.</text>
</comment>
<dbReference type="InterPro" id="IPR005843">
    <property type="entry name" value="A-D-PHexomutase_C"/>
</dbReference>
<dbReference type="Pfam" id="PF02879">
    <property type="entry name" value="PGM_PMM_II"/>
    <property type="match status" value="1"/>
</dbReference>
<dbReference type="Gene3D" id="3.30.310.50">
    <property type="entry name" value="Alpha-D-phosphohexomutase, C-terminal domain"/>
    <property type="match status" value="1"/>
</dbReference>
<evidence type="ECO:0000259" key="11">
    <source>
        <dbReference type="Pfam" id="PF02880"/>
    </source>
</evidence>
<dbReference type="InterPro" id="IPR016055">
    <property type="entry name" value="A-D-PHexomutase_a/b/a-I/II/III"/>
</dbReference>
<dbReference type="InterPro" id="IPR016066">
    <property type="entry name" value="A-D-PHexomutase_CS"/>
</dbReference>
<evidence type="ECO:0000256" key="7">
    <source>
        <dbReference type="RuleBase" id="RU004326"/>
    </source>
</evidence>
<evidence type="ECO:0000256" key="3">
    <source>
        <dbReference type="ARBA" id="ARBA00022553"/>
    </source>
</evidence>
<dbReference type="Gene3D" id="3.40.120.10">
    <property type="entry name" value="Alpha-D-Glucose-1,6-Bisphosphate, subunit A, domain 3"/>
    <property type="match status" value="3"/>
</dbReference>
<dbReference type="Pfam" id="PF02878">
    <property type="entry name" value="PGM_PMM_I"/>
    <property type="match status" value="1"/>
</dbReference>
<evidence type="ECO:0000259" key="10">
    <source>
        <dbReference type="Pfam" id="PF02879"/>
    </source>
</evidence>
<evidence type="ECO:0000256" key="6">
    <source>
        <dbReference type="ARBA" id="ARBA00023235"/>
    </source>
</evidence>
<dbReference type="InterPro" id="IPR005845">
    <property type="entry name" value="A-D-PHexomutase_a/b/a-II"/>
</dbReference>
<dbReference type="InterPro" id="IPR005844">
    <property type="entry name" value="A-D-PHexomutase_a/b/a-I"/>
</dbReference>
<evidence type="ECO:0000256" key="2">
    <source>
        <dbReference type="ARBA" id="ARBA00010231"/>
    </source>
</evidence>
<evidence type="ECO:0000256" key="5">
    <source>
        <dbReference type="ARBA" id="ARBA00022842"/>
    </source>
</evidence>
<dbReference type="PROSITE" id="PS00710">
    <property type="entry name" value="PGM_PMM"/>
    <property type="match status" value="1"/>
</dbReference>
<proteinExistence type="inferred from homology"/>
<dbReference type="PANTHER" id="PTHR45745">
    <property type="entry name" value="PHOSPHOMANNOMUTASE 45A"/>
    <property type="match status" value="1"/>
</dbReference>
<name>A0A9X2B8E1_9SPHI</name>
<dbReference type="RefSeq" id="WP_245129370.1">
    <property type="nucleotide sequence ID" value="NZ_JALJEJ010000003.1"/>
</dbReference>
<gene>
    <name evidence="12" type="ORF">MUY27_07425</name>
</gene>
<dbReference type="SUPFAM" id="SSF55957">
    <property type="entry name" value="Phosphoglucomutase, C-terminal domain"/>
    <property type="match status" value="1"/>
</dbReference>
<dbReference type="SUPFAM" id="SSF53738">
    <property type="entry name" value="Phosphoglucomutase, first 3 domains"/>
    <property type="match status" value="2"/>
</dbReference>
<protein>
    <submittedName>
        <fullName evidence="12">Phosphoglucomutase/phosphomannomutase family protein</fullName>
    </submittedName>
</protein>
<dbReference type="GO" id="GO:0008973">
    <property type="term" value="F:phosphopentomutase activity"/>
    <property type="evidence" value="ECO:0007669"/>
    <property type="project" value="TreeGrafter"/>
</dbReference>
<organism evidence="12 13">
    <name type="scientific">Mucilaginibacter straminoryzae</name>
    <dbReference type="NCBI Taxonomy" id="2932774"/>
    <lineage>
        <taxon>Bacteria</taxon>
        <taxon>Pseudomonadati</taxon>
        <taxon>Bacteroidota</taxon>
        <taxon>Sphingobacteriia</taxon>
        <taxon>Sphingobacteriales</taxon>
        <taxon>Sphingobacteriaceae</taxon>
        <taxon>Mucilaginibacter</taxon>
    </lineage>
</organism>
<dbReference type="AlphaFoldDB" id="A0A9X2B8E1"/>
<dbReference type="InterPro" id="IPR005841">
    <property type="entry name" value="Alpha-D-phosphohexomutase_SF"/>
</dbReference>
<feature type="domain" description="Alpha-D-phosphohexomutase alpha/beta/alpha" evidence="11">
    <location>
        <begin position="264"/>
        <end position="375"/>
    </location>
</feature>
<dbReference type="InterPro" id="IPR036900">
    <property type="entry name" value="A-D-PHexomutase_C_sf"/>
</dbReference>